<sequence>MKYKHLFFDLDHTLWDFERSSAESLAEVYHTFRMAELGVADLDKFISTYLRINYQLWRELERGEIPHGHIREHRFRLVMEELGAPLETDFRPMEETYINLLPTKSYLMDGALEVLNYARDKGYLLHILTNGFDVVQGTKMQSAGIFDYFTHLITNEKAQSRKPDRRIFEYAIACAGARCHECLMIGDNWEADIVGARNFGMDAVYYNPAGTPFDEAPTHEIRHLRELMEIL</sequence>
<dbReference type="Gene3D" id="1.10.150.240">
    <property type="entry name" value="Putative phosphatase, domain 2"/>
    <property type="match status" value="1"/>
</dbReference>
<gene>
    <name evidence="1" type="ORF">GBK04_08870</name>
</gene>
<dbReference type="PANTHER" id="PTHR47478:SF1">
    <property type="entry name" value="PYRIMIDINE 5'-NUCLEOTIDASE YJJG"/>
    <property type="match status" value="1"/>
</dbReference>
<dbReference type="RefSeq" id="WP_152758748.1">
    <property type="nucleotide sequence ID" value="NZ_WHLY01000002.1"/>
</dbReference>
<comment type="caution">
    <text evidence="1">The sequence shown here is derived from an EMBL/GenBank/DDBJ whole genome shotgun (WGS) entry which is preliminary data.</text>
</comment>
<dbReference type="InterPro" id="IPR006439">
    <property type="entry name" value="HAD-SF_hydro_IA"/>
</dbReference>
<dbReference type="NCBIfam" id="TIGR02254">
    <property type="entry name" value="YjjG_YfnB"/>
    <property type="match status" value="1"/>
</dbReference>
<proteinExistence type="predicted"/>
<dbReference type="Proteomes" id="UP000479293">
    <property type="component" value="Unassembled WGS sequence"/>
</dbReference>
<evidence type="ECO:0000313" key="1">
    <source>
        <dbReference type="EMBL" id="MPR33473.1"/>
    </source>
</evidence>
<dbReference type="NCBIfam" id="TIGR01549">
    <property type="entry name" value="HAD-SF-IA-v1"/>
    <property type="match status" value="1"/>
</dbReference>
<dbReference type="SFLD" id="SFLDG01129">
    <property type="entry name" value="C1.5:_HAD__Beta-PGM__Phosphata"/>
    <property type="match status" value="1"/>
</dbReference>
<dbReference type="EMBL" id="WHLY01000002">
    <property type="protein sequence ID" value="MPR33473.1"/>
    <property type="molecule type" value="Genomic_DNA"/>
</dbReference>
<dbReference type="GO" id="GO:0008253">
    <property type="term" value="F:5'-nucleotidase activity"/>
    <property type="evidence" value="ECO:0007669"/>
    <property type="project" value="InterPro"/>
</dbReference>
<dbReference type="AlphaFoldDB" id="A0A7C9FXV6"/>
<dbReference type="InterPro" id="IPR052550">
    <property type="entry name" value="Pyrimidine_5'-ntase_YjjG"/>
</dbReference>
<name>A0A7C9FXV6_9BACT</name>
<evidence type="ECO:0000313" key="2">
    <source>
        <dbReference type="Proteomes" id="UP000479293"/>
    </source>
</evidence>
<accession>A0A7C9FXV6</accession>
<dbReference type="Pfam" id="PF00702">
    <property type="entry name" value="Hydrolase"/>
    <property type="match status" value="1"/>
</dbReference>
<dbReference type="SUPFAM" id="SSF56784">
    <property type="entry name" value="HAD-like"/>
    <property type="match status" value="1"/>
</dbReference>
<dbReference type="InterPro" id="IPR011951">
    <property type="entry name" value="HAD-SF_hydro_IA_YjjG/PynA"/>
</dbReference>
<dbReference type="InterPro" id="IPR023214">
    <property type="entry name" value="HAD_sf"/>
</dbReference>
<dbReference type="InterPro" id="IPR023198">
    <property type="entry name" value="PGP-like_dom2"/>
</dbReference>
<dbReference type="PANTHER" id="PTHR47478">
    <property type="match status" value="1"/>
</dbReference>
<keyword evidence="2" id="KW-1185">Reference proteome</keyword>
<protein>
    <submittedName>
        <fullName evidence="1">Noncanonical pyrimidine nucleotidase, YjjG family</fullName>
    </submittedName>
</protein>
<dbReference type="Gene3D" id="3.40.50.1000">
    <property type="entry name" value="HAD superfamily/HAD-like"/>
    <property type="match status" value="1"/>
</dbReference>
<dbReference type="InterPro" id="IPR036412">
    <property type="entry name" value="HAD-like_sf"/>
</dbReference>
<organism evidence="1 2">
    <name type="scientific">Salmonirosea aquatica</name>
    <dbReference type="NCBI Taxonomy" id="2654236"/>
    <lineage>
        <taxon>Bacteria</taxon>
        <taxon>Pseudomonadati</taxon>
        <taxon>Bacteroidota</taxon>
        <taxon>Cytophagia</taxon>
        <taxon>Cytophagales</taxon>
        <taxon>Spirosomataceae</taxon>
        <taxon>Salmonirosea</taxon>
    </lineage>
</organism>
<dbReference type="SFLD" id="SFLDS00003">
    <property type="entry name" value="Haloacid_Dehalogenase"/>
    <property type="match status" value="1"/>
</dbReference>
<reference evidence="1 2" key="1">
    <citation type="submission" date="2019-10" db="EMBL/GenBank/DDBJ databases">
        <title>Draft Genome Sequence of Cytophagaceae sp. SJW1-29.</title>
        <authorList>
            <person name="Choi A."/>
        </authorList>
    </citation>
    <scope>NUCLEOTIDE SEQUENCE [LARGE SCALE GENOMIC DNA]</scope>
    <source>
        <strain evidence="1 2">SJW1-29</strain>
    </source>
</reference>